<dbReference type="OrthoDB" id="423493at2759"/>
<gene>
    <name evidence="1" type="ORF">PACLA_8A030051</name>
</gene>
<comment type="caution">
    <text evidence="1">The sequence shown here is derived from an EMBL/GenBank/DDBJ whole genome shotgun (WGS) entry which is preliminary data.</text>
</comment>
<dbReference type="Proteomes" id="UP001152795">
    <property type="component" value="Unassembled WGS sequence"/>
</dbReference>
<proteinExistence type="predicted"/>
<evidence type="ECO:0000313" key="2">
    <source>
        <dbReference type="Proteomes" id="UP001152795"/>
    </source>
</evidence>
<keyword evidence="2" id="KW-1185">Reference proteome</keyword>
<dbReference type="EMBL" id="CACRXK020008821">
    <property type="protein sequence ID" value="CAB4015726.1"/>
    <property type="molecule type" value="Genomic_DNA"/>
</dbReference>
<accession>A0A6S7IDH8</accession>
<protein>
    <submittedName>
        <fullName evidence="1">Uncharacterized protein</fullName>
    </submittedName>
</protein>
<reference evidence="1" key="1">
    <citation type="submission" date="2020-04" db="EMBL/GenBank/DDBJ databases">
        <authorList>
            <person name="Alioto T."/>
            <person name="Alioto T."/>
            <person name="Gomez Garrido J."/>
        </authorList>
    </citation>
    <scope>NUCLEOTIDE SEQUENCE</scope>
    <source>
        <strain evidence="1">A484AB</strain>
    </source>
</reference>
<evidence type="ECO:0000313" key="1">
    <source>
        <dbReference type="EMBL" id="CAB4015726.1"/>
    </source>
</evidence>
<organism evidence="1 2">
    <name type="scientific">Paramuricea clavata</name>
    <name type="common">Red gorgonian</name>
    <name type="synonym">Violescent sea-whip</name>
    <dbReference type="NCBI Taxonomy" id="317549"/>
    <lineage>
        <taxon>Eukaryota</taxon>
        <taxon>Metazoa</taxon>
        <taxon>Cnidaria</taxon>
        <taxon>Anthozoa</taxon>
        <taxon>Octocorallia</taxon>
        <taxon>Malacalcyonacea</taxon>
        <taxon>Plexauridae</taxon>
        <taxon>Paramuricea</taxon>
    </lineage>
</organism>
<dbReference type="AlphaFoldDB" id="A0A6S7IDH8"/>
<name>A0A6S7IDH8_PARCT</name>
<sequence>MGISMRQMKSPIMHHRQENRDEVKLPRKSDRLRIPDSYELSCNRLRSMHFKLHKKPELLNEYDQIIKEQLSSGIIEKVPEKKIKDREHKDRQDQTISRSCSMFYYDSIGIPCSLGRYRESLFDGCHSSPRARYATLSVDEESSRGIHSPTILPPDVWIATVSIYITVGAVLDHHLDRNKKRDADPVELIKKSIKEPEGSVTEEDESYTKSTVGTSARNEEKLVKVHGVGPTSKILSL</sequence>